<reference evidence="5 6" key="1">
    <citation type="journal article" date="2018" name="IMA Fungus">
        <title>IMA Genome-F 9: Draft genome sequence of Annulohypoxylon stygium, Aspergillus mulundensis, Berkeleyomyces basicola (syn. Thielaviopsis basicola), Ceratocystis smalleyi, two Cercospora beticola strains, Coleophoma cylindrospora, Fusarium fracticaudum, Phialophora cf. hyalina, and Morchella septimelata.</title>
        <authorList>
            <person name="Wingfield B.D."/>
            <person name="Bills G.F."/>
            <person name="Dong Y."/>
            <person name="Huang W."/>
            <person name="Nel W.J."/>
            <person name="Swalarsk-Parry B.S."/>
            <person name="Vaghefi N."/>
            <person name="Wilken P.M."/>
            <person name="An Z."/>
            <person name="de Beer Z.W."/>
            <person name="De Vos L."/>
            <person name="Chen L."/>
            <person name="Duong T.A."/>
            <person name="Gao Y."/>
            <person name="Hammerbacher A."/>
            <person name="Kikkert J.R."/>
            <person name="Li Y."/>
            <person name="Li H."/>
            <person name="Li K."/>
            <person name="Li Q."/>
            <person name="Liu X."/>
            <person name="Ma X."/>
            <person name="Naidoo K."/>
            <person name="Pethybridge S.J."/>
            <person name="Sun J."/>
            <person name="Steenkamp E.T."/>
            <person name="van der Nest M.A."/>
            <person name="van Wyk S."/>
            <person name="Wingfield M.J."/>
            <person name="Xiong C."/>
            <person name="Yue Q."/>
            <person name="Zhang X."/>
        </authorList>
    </citation>
    <scope>NUCLEOTIDE SEQUENCE [LARGE SCALE GENOMIC DNA]</scope>
    <source>
        <strain evidence="5 6">DSM 5745</strain>
    </source>
</reference>
<comment type="caution">
    <text evidence="5">The sequence shown here is derived from an EMBL/GenBank/DDBJ whole genome shotgun (WGS) entry which is preliminary data.</text>
</comment>
<dbReference type="AlphaFoldDB" id="A0A3D8SK43"/>
<keyword evidence="1" id="KW-0805">Transcription regulation</keyword>
<gene>
    <name evidence="5" type="ORF">DSM5745_03315</name>
</gene>
<dbReference type="InterPro" id="IPR001138">
    <property type="entry name" value="Zn2Cys6_DnaBD"/>
</dbReference>
<dbReference type="GeneID" id="38113685"/>
<dbReference type="GO" id="GO:0005634">
    <property type="term" value="C:nucleus"/>
    <property type="evidence" value="ECO:0007669"/>
    <property type="project" value="TreeGrafter"/>
</dbReference>
<evidence type="ECO:0000313" key="5">
    <source>
        <dbReference type="EMBL" id="RDW86673.1"/>
    </source>
</evidence>
<feature type="compositionally biased region" description="Polar residues" evidence="4">
    <location>
        <begin position="113"/>
        <end position="122"/>
    </location>
</feature>
<dbReference type="STRING" id="1810919.A0A3D8SK43"/>
<keyword evidence="3" id="KW-0539">Nucleus</keyword>
<dbReference type="EMBL" id="PVWQ01000003">
    <property type="protein sequence ID" value="RDW86673.1"/>
    <property type="molecule type" value="Genomic_DNA"/>
</dbReference>
<evidence type="ECO:0000256" key="3">
    <source>
        <dbReference type="ARBA" id="ARBA00023242"/>
    </source>
</evidence>
<dbReference type="OrthoDB" id="4475584at2759"/>
<dbReference type="GO" id="GO:0000976">
    <property type="term" value="F:transcription cis-regulatory region binding"/>
    <property type="evidence" value="ECO:0007669"/>
    <property type="project" value="TreeGrafter"/>
</dbReference>
<dbReference type="Proteomes" id="UP000256690">
    <property type="component" value="Unassembled WGS sequence"/>
</dbReference>
<dbReference type="PANTHER" id="PTHR37534:SF24">
    <property type="entry name" value="MISCELLANEOUS ZN(II)2CYS6 TRANSCRIPTION FACTOR (EUROFUNG)-RELATED"/>
    <property type="match status" value="1"/>
</dbReference>
<name>A0A3D8SK43_9EURO</name>
<feature type="compositionally biased region" description="Polar residues" evidence="4">
    <location>
        <begin position="164"/>
        <end position="182"/>
    </location>
</feature>
<keyword evidence="6" id="KW-1185">Reference proteome</keyword>
<evidence type="ECO:0000256" key="2">
    <source>
        <dbReference type="ARBA" id="ARBA00023163"/>
    </source>
</evidence>
<keyword evidence="2" id="KW-0804">Transcription</keyword>
<dbReference type="CDD" id="cd00067">
    <property type="entry name" value="GAL4"/>
    <property type="match status" value="1"/>
</dbReference>
<dbReference type="GO" id="GO:0008270">
    <property type="term" value="F:zinc ion binding"/>
    <property type="evidence" value="ECO:0007669"/>
    <property type="project" value="InterPro"/>
</dbReference>
<dbReference type="GO" id="GO:0045944">
    <property type="term" value="P:positive regulation of transcription by RNA polymerase II"/>
    <property type="evidence" value="ECO:0007669"/>
    <property type="project" value="TreeGrafter"/>
</dbReference>
<proteinExistence type="predicted"/>
<organism evidence="5 6">
    <name type="scientific">Aspergillus mulundensis</name>
    <dbReference type="NCBI Taxonomy" id="1810919"/>
    <lineage>
        <taxon>Eukaryota</taxon>
        <taxon>Fungi</taxon>
        <taxon>Dikarya</taxon>
        <taxon>Ascomycota</taxon>
        <taxon>Pezizomycotina</taxon>
        <taxon>Eurotiomycetes</taxon>
        <taxon>Eurotiomycetidae</taxon>
        <taxon>Eurotiales</taxon>
        <taxon>Aspergillaceae</taxon>
        <taxon>Aspergillus</taxon>
        <taxon>Aspergillus subgen. Nidulantes</taxon>
    </lineage>
</organism>
<feature type="compositionally biased region" description="Basic and acidic residues" evidence="4">
    <location>
        <begin position="152"/>
        <end position="163"/>
    </location>
</feature>
<accession>A0A3D8SK43</accession>
<dbReference type="PANTHER" id="PTHR37534">
    <property type="entry name" value="TRANSCRIPTIONAL ACTIVATOR PROTEIN UGA3"/>
    <property type="match status" value="1"/>
</dbReference>
<feature type="region of interest" description="Disordered" evidence="4">
    <location>
        <begin position="240"/>
        <end position="259"/>
    </location>
</feature>
<protein>
    <recommendedName>
        <fullName evidence="7">Zn(II)2Cys6 transcription factor</fullName>
    </recommendedName>
</protein>
<evidence type="ECO:0000313" key="6">
    <source>
        <dbReference type="Proteomes" id="UP000256690"/>
    </source>
</evidence>
<feature type="region of interest" description="Disordered" evidence="4">
    <location>
        <begin position="113"/>
        <end position="182"/>
    </location>
</feature>
<evidence type="ECO:0000256" key="4">
    <source>
        <dbReference type="SAM" id="MobiDB-lite"/>
    </source>
</evidence>
<dbReference type="GO" id="GO:0000981">
    <property type="term" value="F:DNA-binding transcription factor activity, RNA polymerase II-specific"/>
    <property type="evidence" value="ECO:0007669"/>
    <property type="project" value="InterPro"/>
</dbReference>
<evidence type="ECO:0000256" key="1">
    <source>
        <dbReference type="ARBA" id="ARBA00023015"/>
    </source>
</evidence>
<dbReference type="RefSeq" id="XP_026606197.1">
    <property type="nucleotide sequence ID" value="XM_026745331.1"/>
</dbReference>
<sequence length="762" mass="84034">MINKTSPAPQRLQSSRDVARAVCGVGSEGASLNEWLNHYVGNWSGDERKPRCQNCIDKNFDCSYGLQVTFLAKNSFTVSTDEDGTIRKKGGYSKIQFVNEDPLSIDNLVTQQVSSPESTGLNTPPPLPPSSPSRSVRHGQESHRHSISNPVLDRETQRDDGHTRLSQGGTESNHTYPDVYSNTQNRTTLAPWELDGHASAHPNSASTLPVTLEPPIAQSTFSAKDEFAVRGLLALGTQPLPAPSGGTGSITGVLSAGPDALESRRTGPDLVAGSPGRVLDAVPPIFVEGLLQPAVDQGISGPTAHSILNFDMEAPKASSHSHVHDMSNSNPISGSSKMKLLQHYRYNVAPWTHSQANQLIGIHKKLDIHDLSHPFGITALQTAVNSSSGRLLNALLALSETCLRVQKGRNYRHTDVQAESHTFTHELQGAQSEDTVAQHSDIPDFTESFTIVMLLLLFRELKDLVADVARAWAKGSDGFEHDFESGYGRSRDSDYEPLLSLENKAYELDLDSAIFWMFLRMDLGKSLANNTPLRVHLPTQSLPNLSLIAHTENTHERVGHYAQVLLWLCGNALNIYHQQDSDLAHVSRQGPGPESWLQVFEGLSQWHYLRPQEFQPMVELSHDGSHGLNAGSEFPTLLFTNGAGALCTQLYHTAMLHMLECKPRMATALLSRHHQPRSPVLSPLWHAHRVCGIALNNDRAECWDPCLLASFLHAARHMTHESQQIEIVRGFERIQALTGWGVGEYLTTLREEWSFLDGDDFE</sequence>
<evidence type="ECO:0008006" key="7">
    <source>
        <dbReference type="Google" id="ProtNLM"/>
    </source>
</evidence>